<dbReference type="AlphaFoldDB" id="A0A087TCG6"/>
<evidence type="ECO:0000313" key="7">
    <source>
        <dbReference type="EMBL" id="KFM62805.1"/>
    </source>
</evidence>
<dbReference type="PANTHER" id="PTHR23271:SF1">
    <property type="entry name" value="U3 SMALL NUCLEOLAR RNA-ASSOCIATED PROTEIN 6 HOMOLOG"/>
    <property type="match status" value="1"/>
</dbReference>
<comment type="similarity">
    <text evidence="2">Belongs to the UTP6 family.</text>
</comment>
<dbReference type="Proteomes" id="UP000054359">
    <property type="component" value="Unassembled WGS sequence"/>
</dbReference>
<dbReference type="EMBL" id="KK114577">
    <property type="protein sequence ID" value="KFM62805.1"/>
    <property type="molecule type" value="Genomic_DNA"/>
</dbReference>
<dbReference type="SUPFAM" id="SSF48452">
    <property type="entry name" value="TPR-like"/>
    <property type="match status" value="1"/>
</dbReference>
<feature type="domain" description="U3 small nucleolar RNA-associated protein 6 N-terminal" evidence="6">
    <location>
        <begin position="9"/>
        <end position="90"/>
    </location>
</feature>
<accession>A0A087TCG6</accession>
<protein>
    <submittedName>
        <fullName evidence="7">U3 small nucleolar RNA-associated protein 6-like protein</fullName>
    </submittedName>
</protein>
<dbReference type="InterPro" id="IPR003107">
    <property type="entry name" value="HAT"/>
</dbReference>
<keyword evidence="4" id="KW-0677">Repeat</keyword>
<keyword evidence="5" id="KW-0539">Nucleus</keyword>
<evidence type="ECO:0000256" key="4">
    <source>
        <dbReference type="ARBA" id="ARBA00022737"/>
    </source>
</evidence>
<dbReference type="GO" id="GO:0034388">
    <property type="term" value="C:Pwp2p-containing subcomplex of 90S preribosome"/>
    <property type="evidence" value="ECO:0007669"/>
    <property type="project" value="TreeGrafter"/>
</dbReference>
<keyword evidence="3" id="KW-0698">rRNA processing</keyword>
<name>A0A087TCG6_STEMI</name>
<feature type="non-terminal residue" evidence="7">
    <location>
        <position position="176"/>
    </location>
</feature>
<dbReference type="Pfam" id="PF08640">
    <property type="entry name" value="U3_assoc_6"/>
    <property type="match status" value="1"/>
</dbReference>
<dbReference type="OrthoDB" id="28112at2759"/>
<comment type="subcellular location">
    <subcellularLocation>
        <location evidence="1">Nucleus</location>
        <location evidence="1">Nucleolus</location>
    </subcellularLocation>
</comment>
<evidence type="ECO:0000256" key="5">
    <source>
        <dbReference type="ARBA" id="ARBA00023242"/>
    </source>
</evidence>
<dbReference type="STRING" id="407821.A0A087TCG6"/>
<evidence type="ECO:0000256" key="2">
    <source>
        <dbReference type="ARBA" id="ARBA00010734"/>
    </source>
</evidence>
<dbReference type="OMA" id="RMFRITE"/>
<dbReference type="PANTHER" id="PTHR23271">
    <property type="entry name" value="HEPATOCELLULAR CARCINOMA-ASSOCIATED ANTIGEN 66"/>
    <property type="match status" value="1"/>
</dbReference>
<evidence type="ECO:0000256" key="3">
    <source>
        <dbReference type="ARBA" id="ARBA00022552"/>
    </source>
</evidence>
<sequence length="176" mass="21384">MAELVQLRLEYEVPELEEMKRVGLFSLSEIRKIVKRREAFEYKLRRSKKRKEDFLQYIKFEMSLLMLVSKKRERLMIESKKKEIDNAIAQKINRLFKRALSYFPEDEKLWLDQIQYCIKMKWHDSINALYTRMLQVHSRSPELWVMAAKWEIEDNNSPDNARKLLQRAVLMNPKSE</sequence>
<dbReference type="Gene3D" id="1.25.40.10">
    <property type="entry name" value="Tetratricopeptide repeat domain"/>
    <property type="match status" value="1"/>
</dbReference>
<evidence type="ECO:0000313" key="8">
    <source>
        <dbReference type="Proteomes" id="UP000054359"/>
    </source>
</evidence>
<proteinExistence type="inferred from homology"/>
<evidence type="ECO:0000259" key="6">
    <source>
        <dbReference type="Pfam" id="PF08640"/>
    </source>
</evidence>
<reference evidence="7 8" key="1">
    <citation type="submission" date="2013-11" db="EMBL/GenBank/DDBJ databases">
        <title>Genome sequencing of Stegodyphus mimosarum.</title>
        <authorList>
            <person name="Bechsgaard J."/>
        </authorList>
    </citation>
    <scope>NUCLEOTIDE SEQUENCE [LARGE SCALE GENOMIC DNA]</scope>
</reference>
<gene>
    <name evidence="7" type="ORF">X975_08917</name>
</gene>
<dbReference type="SMART" id="SM00386">
    <property type="entry name" value="HAT"/>
    <property type="match status" value="3"/>
</dbReference>
<dbReference type="GO" id="GO:0030515">
    <property type="term" value="F:snoRNA binding"/>
    <property type="evidence" value="ECO:0007669"/>
    <property type="project" value="InterPro"/>
</dbReference>
<organism evidence="7 8">
    <name type="scientific">Stegodyphus mimosarum</name>
    <name type="common">African social velvet spider</name>
    <dbReference type="NCBI Taxonomy" id="407821"/>
    <lineage>
        <taxon>Eukaryota</taxon>
        <taxon>Metazoa</taxon>
        <taxon>Ecdysozoa</taxon>
        <taxon>Arthropoda</taxon>
        <taxon>Chelicerata</taxon>
        <taxon>Arachnida</taxon>
        <taxon>Araneae</taxon>
        <taxon>Araneomorphae</taxon>
        <taxon>Entelegynae</taxon>
        <taxon>Eresoidea</taxon>
        <taxon>Eresidae</taxon>
        <taxon>Stegodyphus</taxon>
    </lineage>
</organism>
<evidence type="ECO:0000256" key="1">
    <source>
        <dbReference type="ARBA" id="ARBA00004604"/>
    </source>
</evidence>
<dbReference type="InterPro" id="IPR055347">
    <property type="entry name" value="UTP6_N"/>
</dbReference>
<dbReference type="InterPro" id="IPR013949">
    <property type="entry name" value="Utp6"/>
</dbReference>
<dbReference type="InterPro" id="IPR011990">
    <property type="entry name" value="TPR-like_helical_dom_sf"/>
</dbReference>
<dbReference type="GO" id="GO:0000462">
    <property type="term" value="P:maturation of SSU-rRNA from tricistronic rRNA transcript (SSU-rRNA, 5.8S rRNA, LSU-rRNA)"/>
    <property type="evidence" value="ECO:0007669"/>
    <property type="project" value="InterPro"/>
</dbReference>
<keyword evidence="8" id="KW-1185">Reference proteome</keyword>
<dbReference type="GO" id="GO:0032040">
    <property type="term" value="C:small-subunit processome"/>
    <property type="evidence" value="ECO:0007669"/>
    <property type="project" value="TreeGrafter"/>
</dbReference>